<protein>
    <submittedName>
        <fullName evidence="6">DNA-binding CsgD family transcriptional regulator</fullName>
    </submittedName>
</protein>
<evidence type="ECO:0000313" key="6">
    <source>
        <dbReference type="EMBL" id="MBB5792504.1"/>
    </source>
</evidence>
<feature type="domain" description="HTH luxR-type" evidence="5">
    <location>
        <begin position="351"/>
        <end position="417"/>
    </location>
</feature>
<dbReference type="AlphaFoldDB" id="A0A7W9GZB2"/>
<dbReference type="SUPFAM" id="SSF46894">
    <property type="entry name" value="C-terminal effector domain of the bipartite response regulators"/>
    <property type="match status" value="1"/>
</dbReference>
<dbReference type="CDD" id="cd06170">
    <property type="entry name" value="LuxR_C_like"/>
    <property type="match status" value="1"/>
</dbReference>
<dbReference type="SMART" id="SM00421">
    <property type="entry name" value="HTH_LUXR"/>
    <property type="match status" value="1"/>
</dbReference>
<keyword evidence="3" id="KW-0804">Transcription</keyword>
<dbReference type="GO" id="GO:0003677">
    <property type="term" value="F:DNA binding"/>
    <property type="evidence" value="ECO:0007669"/>
    <property type="project" value="UniProtKB-KW"/>
</dbReference>
<dbReference type="InterPro" id="IPR000792">
    <property type="entry name" value="Tscrpt_reg_LuxR_C"/>
</dbReference>
<dbReference type="PROSITE" id="PS50043">
    <property type="entry name" value="HTH_LUXR_2"/>
    <property type="match status" value="1"/>
</dbReference>
<keyword evidence="2 6" id="KW-0238">DNA-binding</keyword>
<feature type="region of interest" description="Disordered" evidence="4">
    <location>
        <begin position="91"/>
        <end position="130"/>
    </location>
</feature>
<dbReference type="PANTHER" id="PTHR44688">
    <property type="entry name" value="DNA-BINDING TRANSCRIPTIONAL ACTIVATOR DEVR_DOSR"/>
    <property type="match status" value="1"/>
</dbReference>
<dbReference type="PANTHER" id="PTHR44688:SF16">
    <property type="entry name" value="DNA-BINDING TRANSCRIPTIONAL ACTIVATOR DEVR_DOSR"/>
    <property type="match status" value="1"/>
</dbReference>
<dbReference type="RefSeq" id="WP_184980130.1">
    <property type="nucleotide sequence ID" value="NZ_JACHNE010000001.1"/>
</dbReference>
<dbReference type="InterPro" id="IPR016032">
    <property type="entry name" value="Sig_transdc_resp-reg_C-effctor"/>
</dbReference>
<dbReference type="Gene3D" id="1.10.10.10">
    <property type="entry name" value="Winged helix-like DNA-binding domain superfamily/Winged helix DNA-binding domain"/>
    <property type="match status" value="1"/>
</dbReference>
<gene>
    <name evidence="6" type="ORF">HDA41_000468</name>
</gene>
<evidence type="ECO:0000313" key="7">
    <source>
        <dbReference type="Proteomes" id="UP000590647"/>
    </source>
</evidence>
<reference evidence="6 7" key="1">
    <citation type="submission" date="2020-08" db="EMBL/GenBank/DDBJ databases">
        <title>Sequencing the genomes of 1000 actinobacteria strains.</title>
        <authorList>
            <person name="Klenk H.-P."/>
        </authorList>
    </citation>
    <scope>NUCLEOTIDE SEQUENCE [LARGE SCALE GENOMIC DNA]</scope>
    <source>
        <strain evidence="6 7">DSM 40084</strain>
    </source>
</reference>
<dbReference type="InterPro" id="IPR036388">
    <property type="entry name" value="WH-like_DNA-bd_sf"/>
</dbReference>
<dbReference type="Pfam" id="PF00196">
    <property type="entry name" value="GerE"/>
    <property type="match status" value="1"/>
</dbReference>
<name>A0A7W9GZB2_9ACTN</name>
<organism evidence="6 7">
    <name type="scientific">Streptomyces caelestis</name>
    <dbReference type="NCBI Taxonomy" id="36816"/>
    <lineage>
        <taxon>Bacteria</taxon>
        <taxon>Bacillati</taxon>
        <taxon>Actinomycetota</taxon>
        <taxon>Actinomycetes</taxon>
        <taxon>Kitasatosporales</taxon>
        <taxon>Streptomycetaceae</taxon>
        <taxon>Streptomyces</taxon>
    </lineage>
</organism>
<dbReference type="InterPro" id="IPR027417">
    <property type="entry name" value="P-loop_NTPase"/>
</dbReference>
<accession>A0A7W9GZB2</accession>
<evidence type="ECO:0000256" key="4">
    <source>
        <dbReference type="SAM" id="MobiDB-lite"/>
    </source>
</evidence>
<evidence type="ECO:0000256" key="1">
    <source>
        <dbReference type="ARBA" id="ARBA00023015"/>
    </source>
</evidence>
<evidence type="ECO:0000256" key="2">
    <source>
        <dbReference type="ARBA" id="ARBA00023125"/>
    </source>
</evidence>
<comment type="caution">
    <text evidence="6">The sequence shown here is derived from an EMBL/GenBank/DDBJ whole genome shotgun (WGS) entry which is preliminary data.</text>
</comment>
<dbReference type="Proteomes" id="UP000590647">
    <property type="component" value="Unassembled WGS sequence"/>
</dbReference>
<dbReference type="PRINTS" id="PR00038">
    <property type="entry name" value="HTHLUXR"/>
</dbReference>
<dbReference type="SUPFAM" id="SSF52540">
    <property type="entry name" value="P-loop containing nucleoside triphosphate hydrolases"/>
    <property type="match status" value="1"/>
</dbReference>
<evidence type="ECO:0000256" key="3">
    <source>
        <dbReference type="ARBA" id="ARBA00023163"/>
    </source>
</evidence>
<dbReference type="Gene3D" id="3.40.50.300">
    <property type="entry name" value="P-loop containing nucleotide triphosphate hydrolases"/>
    <property type="match status" value="1"/>
</dbReference>
<dbReference type="GO" id="GO:0006355">
    <property type="term" value="P:regulation of DNA-templated transcription"/>
    <property type="evidence" value="ECO:0007669"/>
    <property type="project" value="InterPro"/>
</dbReference>
<evidence type="ECO:0000259" key="5">
    <source>
        <dbReference type="PROSITE" id="PS50043"/>
    </source>
</evidence>
<keyword evidence="7" id="KW-1185">Reference proteome</keyword>
<dbReference type="EMBL" id="JACHNE010000001">
    <property type="protein sequence ID" value="MBB5792504.1"/>
    <property type="molecule type" value="Genomic_DNA"/>
</dbReference>
<feature type="region of interest" description="Disordered" evidence="4">
    <location>
        <begin position="338"/>
        <end position="358"/>
    </location>
</feature>
<proteinExistence type="predicted"/>
<keyword evidence="1" id="KW-0805">Transcription regulation</keyword>
<sequence>MSTALAQGTPLRGRDPELERIREVLEHGRGTGSALLAIEGMPGIGKTRLLQEAALLAERLGYDINPSRHKGGYARCPRPSGPRLVILDGAGPLPQQPRHPAAGPKGTPWGRRPGLHSGPTRTATPAGRHGARARTVWLLAHRPGEGMAAPAAALLGDEPRGRSERLALGPLGASDALRLVQDVLGADPSPALVRLVDQACGHPRLLIDLLTGLREEGGVRIAAGEAELLSQRLPERVALRVRSTLERYSGSCRQLLCVAAILGDEVVYEELALMMRTSVSALLPVLEEVRATGVIRDRGGQAVFHTPLLRRLLADSVPDTVRAALEQEAQSLRRAQAAKRRAEAVPAQPGPHAPERTGLTKTQQALVGLVADGLTNQQIGRRLALSPHTVNYHLRKLFKRYGVSSRIDLLQAVTGTR</sequence>